<keyword evidence="8 12" id="KW-0798">TonB box</keyword>
<comment type="caution">
    <text evidence="16">The sequence shown here is derived from an EMBL/GenBank/DDBJ whole genome shotgun (WGS) entry which is preliminary data.</text>
</comment>
<feature type="domain" description="TonB-dependent receptor-like beta-barrel" evidence="14">
    <location>
        <begin position="235"/>
        <end position="747"/>
    </location>
</feature>
<feature type="domain" description="TonB-dependent receptor plug" evidence="15">
    <location>
        <begin position="45"/>
        <end position="147"/>
    </location>
</feature>
<evidence type="ECO:0000259" key="14">
    <source>
        <dbReference type="Pfam" id="PF00593"/>
    </source>
</evidence>
<reference evidence="16 17" key="1">
    <citation type="submission" date="2019-01" db="EMBL/GenBank/DDBJ databases">
        <title>Lacunisphaera sp. strain TWA-58.</title>
        <authorList>
            <person name="Chen W.-M."/>
        </authorList>
    </citation>
    <scope>NUCLEOTIDE SEQUENCE [LARGE SCALE GENOMIC DNA]</scope>
    <source>
        <strain evidence="16 17">TWA-58</strain>
    </source>
</reference>
<dbReference type="Gene3D" id="2.40.170.20">
    <property type="entry name" value="TonB-dependent receptor, beta-barrel domain"/>
    <property type="match status" value="2"/>
</dbReference>
<sequence>MNSTRLLHRLGVILALLPALLPAQETIQLDKLTVTAQGRVQPVGEVPIPLTAYIGSFLEQNGVSDYEALAPYVPGLFIQEQSPNNPGINIRGITTDSGDPRGESRVSIFQDGVSISRSRASVVELFDLERIEVLKGPQGTLFGRGAEIGAVSIVQRKAANERSGSLTVGFGSDREYRVAGHLNAPLVDGKLFGRLAFTHVQHDGSIENLADGSDLNGKHTTALRAALRWQPTDRTTADLIANWQHDTPPGTAFKSGVIPTSRGDTNPFSAAELTRGSALGVDRTVGGLTGIVTHELNPAWSVTSITGWREYDAYESFDADGSGLYLLEFAEDARGRQLSQELRFNYDADGRFAGFFGASWFRENGSARVPFSTDERQLWPFLSGSFASGLVQAGVPGALVNFAVPTLNPFIPQATLPATFAAFANPALPPSLQGLSFLAGAPLQGRRTDEYTQSGRTQAYDVFADGTWRVTDRLEVTAGLRVTEEKLTSGYEVSNGTPPATLGFILNAIPGYPYLPSGGKREAKDSHSSWDGRVVVQYQFRPTLNAYASVSRGHRAPSLLVDSTSVTTAGEEEVWNYEAGCKGTLGNGRLQWSASVFQYDYAHFQTSVLSLGRFTVLDAGNATGRGFEFALQGVVNERLSVFATYAHTDATFDDSGDDGQPQAYAGYSFRLTPRNAFSFGGTLTLPAGNGRFFVTPTYQYKSAHWFEDNNASFGGRLRQDGYGLAHVRLGWRSAQDRWEISVHATNLFDEEYLIDAGNVGGSFGIPTFVAGAPRRWGVQAGYRW</sequence>
<dbReference type="GO" id="GO:0006826">
    <property type="term" value="P:iron ion transport"/>
    <property type="evidence" value="ECO:0007669"/>
    <property type="project" value="UniProtKB-KW"/>
</dbReference>
<dbReference type="PANTHER" id="PTHR32552:SF81">
    <property type="entry name" value="TONB-DEPENDENT OUTER MEMBRANE RECEPTOR"/>
    <property type="match status" value="1"/>
</dbReference>
<dbReference type="Pfam" id="PF00593">
    <property type="entry name" value="TonB_dep_Rec_b-barrel"/>
    <property type="match status" value="1"/>
</dbReference>
<dbReference type="InterPro" id="IPR039426">
    <property type="entry name" value="TonB-dep_rcpt-like"/>
</dbReference>
<dbReference type="EMBL" id="SDHX01000002">
    <property type="protein sequence ID" value="RXK53702.1"/>
    <property type="molecule type" value="Genomic_DNA"/>
</dbReference>
<evidence type="ECO:0000256" key="10">
    <source>
        <dbReference type="ARBA" id="ARBA00023237"/>
    </source>
</evidence>
<evidence type="ECO:0000256" key="9">
    <source>
        <dbReference type="ARBA" id="ARBA00023136"/>
    </source>
</evidence>
<dbReference type="PANTHER" id="PTHR32552">
    <property type="entry name" value="FERRICHROME IRON RECEPTOR-RELATED"/>
    <property type="match status" value="1"/>
</dbReference>
<evidence type="ECO:0000256" key="2">
    <source>
        <dbReference type="ARBA" id="ARBA00022448"/>
    </source>
</evidence>
<comment type="subcellular location">
    <subcellularLocation>
        <location evidence="1 11">Cell outer membrane</location>
        <topology evidence="1 11">Multi-pass membrane protein</topology>
    </subcellularLocation>
</comment>
<dbReference type="Proteomes" id="UP000290218">
    <property type="component" value="Unassembled WGS sequence"/>
</dbReference>
<dbReference type="GO" id="GO:0009279">
    <property type="term" value="C:cell outer membrane"/>
    <property type="evidence" value="ECO:0007669"/>
    <property type="project" value="UniProtKB-SubCell"/>
</dbReference>
<name>A0A4Q1C5I3_9BACT</name>
<keyword evidence="10 11" id="KW-0998">Cell outer membrane</keyword>
<keyword evidence="13" id="KW-0732">Signal</keyword>
<evidence type="ECO:0000256" key="11">
    <source>
        <dbReference type="PROSITE-ProRule" id="PRU01360"/>
    </source>
</evidence>
<keyword evidence="3 11" id="KW-1134">Transmembrane beta strand</keyword>
<organism evidence="16 17">
    <name type="scientific">Oleiharenicola lentus</name>
    <dbReference type="NCBI Taxonomy" id="2508720"/>
    <lineage>
        <taxon>Bacteria</taxon>
        <taxon>Pseudomonadati</taxon>
        <taxon>Verrucomicrobiota</taxon>
        <taxon>Opitutia</taxon>
        <taxon>Opitutales</taxon>
        <taxon>Opitutaceae</taxon>
        <taxon>Oleiharenicola</taxon>
    </lineage>
</organism>
<evidence type="ECO:0000256" key="7">
    <source>
        <dbReference type="ARBA" id="ARBA00023065"/>
    </source>
</evidence>
<keyword evidence="17" id="KW-1185">Reference proteome</keyword>
<dbReference type="PROSITE" id="PS52016">
    <property type="entry name" value="TONB_DEPENDENT_REC_3"/>
    <property type="match status" value="1"/>
</dbReference>
<dbReference type="InterPro" id="IPR000531">
    <property type="entry name" value="Beta-barrel_TonB"/>
</dbReference>
<gene>
    <name evidence="16" type="ORF">ESB00_18625</name>
</gene>
<evidence type="ECO:0000313" key="16">
    <source>
        <dbReference type="EMBL" id="RXK53702.1"/>
    </source>
</evidence>
<dbReference type="AlphaFoldDB" id="A0A4Q1C5I3"/>
<evidence type="ECO:0000259" key="15">
    <source>
        <dbReference type="Pfam" id="PF07715"/>
    </source>
</evidence>
<evidence type="ECO:0000256" key="1">
    <source>
        <dbReference type="ARBA" id="ARBA00004571"/>
    </source>
</evidence>
<keyword evidence="4" id="KW-0410">Iron transport</keyword>
<evidence type="ECO:0000256" key="4">
    <source>
        <dbReference type="ARBA" id="ARBA00022496"/>
    </source>
</evidence>
<evidence type="ECO:0000256" key="6">
    <source>
        <dbReference type="ARBA" id="ARBA00023004"/>
    </source>
</evidence>
<evidence type="ECO:0000256" key="13">
    <source>
        <dbReference type="SAM" id="SignalP"/>
    </source>
</evidence>
<evidence type="ECO:0000256" key="3">
    <source>
        <dbReference type="ARBA" id="ARBA00022452"/>
    </source>
</evidence>
<keyword evidence="6" id="KW-0408">Iron</keyword>
<dbReference type="SUPFAM" id="SSF56935">
    <property type="entry name" value="Porins"/>
    <property type="match status" value="1"/>
</dbReference>
<proteinExistence type="inferred from homology"/>
<dbReference type="InterPro" id="IPR036942">
    <property type="entry name" value="Beta-barrel_TonB_sf"/>
</dbReference>
<dbReference type="InterPro" id="IPR012910">
    <property type="entry name" value="Plug_dom"/>
</dbReference>
<keyword evidence="7" id="KW-0406">Ion transport</keyword>
<keyword evidence="9 11" id="KW-0472">Membrane</keyword>
<protein>
    <submittedName>
        <fullName evidence="16">TonB-dependent receptor</fullName>
    </submittedName>
</protein>
<dbReference type="Pfam" id="PF07715">
    <property type="entry name" value="Plug"/>
    <property type="match status" value="1"/>
</dbReference>
<evidence type="ECO:0000256" key="8">
    <source>
        <dbReference type="ARBA" id="ARBA00023077"/>
    </source>
</evidence>
<evidence type="ECO:0000256" key="12">
    <source>
        <dbReference type="RuleBase" id="RU003357"/>
    </source>
</evidence>
<feature type="chain" id="PRO_5020543309" evidence="13">
    <location>
        <begin position="24"/>
        <end position="784"/>
    </location>
</feature>
<keyword evidence="5 11" id="KW-0812">Transmembrane</keyword>
<keyword evidence="16" id="KW-0675">Receptor</keyword>
<dbReference type="RefSeq" id="WP_129049650.1">
    <property type="nucleotide sequence ID" value="NZ_SDHX01000002.1"/>
</dbReference>
<accession>A0A4Q1C5I3</accession>
<dbReference type="OrthoDB" id="127311at2"/>
<evidence type="ECO:0000313" key="17">
    <source>
        <dbReference type="Proteomes" id="UP000290218"/>
    </source>
</evidence>
<keyword evidence="2 11" id="KW-0813">Transport</keyword>
<comment type="similarity">
    <text evidence="11 12">Belongs to the TonB-dependent receptor family.</text>
</comment>
<evidence type="ECO:0000256" key="5">
    <source>
        <dbReference type="ARBA" id="ARBA00022692"/>
    </source>
</evidence>
<feature type="signal peptide" evidence="13">
    <location>
        <begin position="1"/>
        <end position="23"/>
    </location>
</feature>